<reference evidence="2" key="1">
    <citation type="journal article" date="2021" name="J. Hered.">
        <title>Genome Assembly of Salicaceae Populus deltoides (Eastern Cottonwood) I-69 Based on Nanopore Sequencing and Hi-C Technologies.</title>
        <authorList>
            <person name="Bai S."/>
            <person name="Wu H."/>
            <person name="Zhang J."/>
            <person name="Pan Z."/>
            <person name="Zhao W."/>
            <person name="Li Z."/>
            <person name="Tong C."/>
        </authorList>
    </citation>
    <scope>NUCLEOTIDE SEQUENCE</scope>
    <source>
        <tissue evidence="2">Leaf</tissue>
    </source>
</reference>
<feature type="region of interest" description="Disordered" evidence="1">
    <location>
        <begin position="82"/>
        <end position="110"/>
    </location>
</feature>
<feature type="compositionally biased region" description="Low complexity" evidence="1">
    <location>
        <begin position="82"/>
        <end position="92"/>
    </location>
</feature>
<dbReference type="PANTHER" id="PTHR47721:SF2">
    <property type="entry name" value="OS01G0235100 PROTEIN"/>
    <property type="match status" value="1"/>
</dbReference>
<evidence type="ECO:0000313" key="3">
    <source>
        <dbReference type="Proteomes" id="UP000807159"/>
    </source>
</evidence>
<keyword evidence="3" id="KW-1185">Reference proteome</keyword>
<evidence type="ECO:0000313" key="2">
    <source>
        <dbReference type="EMBL" id="KAH8513231.1"/>
    </source>
</evidence>
<dbReference type="AlphaFoldDB" id="A0A8T2Z7C7"/>
<sequence>MLLDLKPYCKLVATTHSSAFAAAHKHTLTGEGERMAITLFSVPTPHQSLCTRRSFTNCNSRFHSSTTTLIQYPSKSNIIPLSSSSSSSSITSVVEDGPPPPSDALPATDDVDKLPLSGCKGCGREEIEKGCNGEGRIQGGIATVPGFGWWPIKAYRPCPGFLASGGRYRRQGQSMDEVAFGRGGEKTPVVISDEGETR</sequence>
<organism evidence="2 3">
    <name type="scientific">Populus deltoides</name>
    <name type="common">Eastern poplar</name>
    <name type="synonym">Eastern cottonwood</name>
    <dbReference type="NCBI Taxonomy" id="3696"/>
    <lineage>
        <taxon>Eukaryota</taxon>
        <taxon>Viridiplantae</taxon>
        <taxon>Streptophyta</taxon>
        <taxon>Embryophyta</taxon>
        <taxon>Tracheophyta</taxon>
        <taxon>Spermatophyta</taxon>
        <taxon>Magnoliopsida</taxon>
        <taxon>eudicotyledons</taxon>
        <taxon>Gunneridae</taxon>
        <taxon>Pentapetalae</taxon>
        <taxon>rosids</taxon>
        <taxon>fabids</taxon>
        <taxon>Malpighiales</taxon>
        <taxon>Salicaceae</taxon>
        <taxon>Saliceae</taxon>
        <taxon>Populus</taxon>
    </lineage>
</organism>
<protein>
    <submittedName>
        <fullName evidence="2">Uncharacterized protein</fullName>
    </submittedName>
</protein>
<dbReference type="Proteomes" id="UP000807159">
    <property type="component" value="Chromosome 3"/>
</dbReference>
<proteinExistence type="predicted"/>
<name>A0A8T2Z7C7_POPDE</name>
<dbReference type="GO" id="GO:0009507">
    <property type="term" value="C:chloroplast"/>
    <property type="evidence" value="ECO:0007669"/>
    <property type="project" value="TreeGrafter"/>
</dbReference>
<evidence type="ECO:0000256" key="1">
    <source>
        <dbReference type="SAM" id="MobiDB-lite"/>
    </source>
</evidence>
<accession>A0A8T2Z7C7</accession>
<dbReference type="EMBL" id="JACEGQ020000003">
    <property type="protein sequence ID" value="KAH8513231.1"/>
    <property type="molecule type" value="Genomic_DNA"/>
</dbReference>
<gene>
    <name evidence="2" type="ORF">H0E87_006501</name>
</gene>
<feature type="region of interest" description="Disordered" evidence="1">
    <location>
        <begin position="176"/>
        <end position="198"/>
    </location>
</feature>
<dbReference type="PANTHER" id="PTHR47721">
    <property type="entry name" value="OS01G0235100 PROTEIN"/>
    <property type="match status" value="1"/>
</dbReference>
<comment type="caution">
    <text evidence="2">The sequence shown here is derived from an EMBL/GenBank/DDBJ whole genome shotgun (WGS) entry which is preliminary data.</text>
</comment>